<dbReference type="AlphaFoldDB" id="A0A0C9SB56"/>
<dbReference type="SMART" id="SM00490">
    <property type="entry name" value="HELICc"/>
    <property type="match status" value="1"/>
</dbReference>
<feature type="domain" description="DEAD-box RNA helicase Q" evidence="10">
    <location>
        <begin position="115"/>
        <end position="144"/>
    </location>
</feature>
<evidence type="ECO:0000256" key="1">
    <source>
        <dbReference type="ARBA" id="ARBA00012552"/>
    </source>
</evidence>
<evidence type="ECO:0000313" key="11">
    <source>
        <dbReference type="EMBL" id="JAG89548.1"/>
    </source>
</evidence>
<dbReference type="CDD" id="cd17963">
    <property type="entry name" value="DEADc_DDX19_DDX25"/>
    <property type="match status" value="1"/>
</dbReference>
<dbReference type="GO" id="GO:0003676">
    <property type="term" value="F:nucleic acid binding"/>
    <property type="evidence" value="ECO:0007669"/>
    <property type="project" value="InterPro"/>
</dbReference>
<feature type="region of interest" description="Disordered" evidence="7">
    <location>
        <begin position="1"/>
        <end position="65"/>
    </location>
</feature>
<protein>
    <recommendedName>
        <fullName evidence="1">RNA helicase</fullName>
        <ecNumber evidence="1">3.6.4.13</ecNumber>
    </recommendedName>
</protein>
<feature type="domain" description="Helicase C-terminal" evidence="9">
    <location>
        <begin position="336"/>
        <end position="508"/>
    </location>
</feature>
<keyword evidence="2" id="KW-0547">Nucleotide-binding</keyword>
<dbReference type="SMART" id="SM00487">
    <property type="entry name" value="DEXDc"/>
    <property type="match status" value="1"/>
</dbReference>
<evidence type="ECO:0000259" key="10">
    <source>
        <dbReference type="PROSITE" id="PS51195"/>
    </source>
</evidence>
<dbReference type="PROSITE" id="PS51194">
    <property type="entry name" value="HELICASE_CTER"/>
    <property type="match status" value="1"/>
</dbReference>
<accession>A0A0C9SB56</accession>
<evidence type="ECO:0000256" key="6">
    <source>
        <dbReference type="PROSITE-ProRule" id="PRU00552"/>
    </source>
</evidence>
<dbReference type="InterPro" id="IPR001650">
    <property type="entry name" value="Helicase_C-like"/>
</dbReference>
<evidence type="ECO:0000256" key="5">
    <source>
        <dbReference type="ARBA" id="ARBA00022840"/>
    </source>
</evidence>
<dbReference type="PROSITE" id="PS51195">
    <property type="entry name" value="Q_MOTIF"/>
    <property type="match status" value="1"/>
</dbReference>
<dbReference type="InterPro" id="IPR027417">
    <property type="entry name" value="P-loop_NTPase"/>
</dbReference>
<proteinExistence type="predicted"/>
<dbReference type="Pfam" id="PF00271">
    <property type="entry name" value="Helicase_C"/>
    <property type="match status" value="1"/>
</dbReference>
<dbReference type="CDD" id="cd18787">
    <property type="entry name" value="SF2_C_DEAD"/>
    <property type="match status" value="1"/>
</dbReference>
<feature type="short sequence motif" description="Q motif" evidence="6">
    <location>
        <begin position="115"/>
        <end position="144"/>
    </location>
</feature>
<feature type="compositionally biased region" description="Basic and acidic residues" evidence="7">
    <location>
        <begin position="20"/>
        <end position="31"/>
    </location>
</feature>
<dbReference type="InterPro" id="IPR011545">
    <property type="entry name" value="DEAD/DEAH_box_helicase_dom"/>
</dbReference>
<keyword evidence="3" id="KW-0378">Hydrolase</keyword>
<organism evidence="11">
    <name type="scientific">Wollemia nobilis</name>
    <dbReference type="NCBI Taxonomy" id="56998"/>
    <lineage>
        <taxon>Eukaryota</taxon>
        <taxon>Viridiplantae</taxon>
        <taxon>Streptophyta</taxon>
        <taxon>Embryophyta</taxon>
        <taxon>Tracheophyta</taxon>
        <taxon>Spermatophyta</taxon>
        <taxon>Pinopsida</taxon>
        <taxon>Pinidae</taxon>
        <taxon>Conifers II</taxon>
        <taxon>Araucariales</taxon>
        <taxon>Araucariaceae</taxon>
        <taxon>Wollemia</taxon>
    </lineage>
</organism>
<dbReference type="GO" id="GO:0016787">
    <property type="term" value="F:hydrolase activity"/>
    <property type="evidence" value="ECO:0007669"/>
    <property type="project" value="UniProtKB-KW"/>
</dbReference>
<reference evidence="11" key="1">
    <citation type="submission" date="2015-02" db="EMBL/GenBank/DDBJ databases">
        <title>A transcriptome of Wollemia nobilis - a relic of Gondwana.</title>
        <authorList>
            <person name="Chia J.Y."/>
            <person name="Leong Y.S."/>
            <person name="Abdul Karim S."/>
            <person name="Wan Azmi N."/>
            <person name="Hercus R."/>
            <person name="Croft L."/>
        </authorList>
    </citation>
    <scope>NUCLEOTIDE SEQUENCE</scope>
    <source>
        <strain evidence="11">MaeBrown</strain>
        <tissue evidence="11">Leaf</tissue>
    </source>
</reference>
<dbReference type="GO" id="GO:0003724">
    <property type="term" value="F:RNA helicase activity"/>
    <property type="evidence" value="ECO:0007669"/>
    <property type="project" value="UniProtKB-EC"/>
</dbReference>
<dbReference type="GO" id="GO:0005524">
    <property type="term" value="F:ATP binding"/>
    <property type="evidence" value="ECO:0007669"/>
    <property type="project" value="UniProtKB-KW"/>
</dbReference>
<dbReference type="Gene3D" id="3.40.50.300">
    <property type="entry name" value="P-loop containing nucleotide triphosphate hydrolases"/>
    <property type="match status" value="2"/>
</dbReference>
<evidence type="ECO:0000259" key="9">
    <source>
        <dbReference type="PROSITE" id="PS51194"/>
    </source>
</evidence>
<feature type="domain" description="Helicase ATP-binding" evidence="8">
    <location>
        <begin position="149"/>
        <end position="325"/>
    </location>
</feature>
<evidence type="ECO:0000256" key="2">
    <source>
        <dbReference type="ARBA" id="ARBA00022741"/>
    </source>
</evidence>
<dbReference type="Pfam" id="PF00270">
    <property type="entry name" value="DEAD"/>
    <property type="match status" value="1"/>
</dbReference>
<dbReference type="EMBL" id="GCHU01000771">
    <property type="protein sequence ID" value="JAG89548.1"/>
    <property type="molecule type" value="Transcribed_RNA"/>
</dbReference>
<evidence type="ECO:0000256" key="7">
    <source>
        <dbReference type="SAM" id="MobiDB-lite"/>
    </source>
</evidence>
<dbReference type="PANTHER" id="PTHR47958">
    <property type="entry name" value="ATP-DEPENDENT RNA HELICASE DBP3"/>
    <property type="match status" value="1"/>
</dbReference>
<keyword evidence="5" id="KW-0067">ATP-binding</keyword>
<keyword evidence="4" id="KW-0347">Helicase</keyword>
<dbReference type="EC" id="3.6.4.13" evidence="1"/>
<dbReference type="PROSITE" id="PS51192">
    <property type="entry name" value="HELICASE_ATP_BIND_1"/>
    <property type="match status" value="1"/>
</dbReference>
<evidence type="ECO:0000256" key="3">
    <source>
        <dbReference type="ARBA" id="ARBA00022801"/>
    </source>
</evidence>
<sequence length="518" mass="58018">MAEDEKGNAVVDAEENVMGQEKDSSTNKEDISGMMKSKEKKRWGDEELDDDKDVEEKDDKISGAIDISSLKLNEKGTVDKPEGVLKSDKLIEPVDPDESHIKAVTSGDTPYTSAKTFEDLNLSAELLRGLYSEMGFEKPSKIQAITLPMILLPPHQNLIAQAHNGSGKTTCFVLGMLSRVNPKVNAPQALCVCPTRELAMQNQEVLQKMGMYTGITSVCAVPTDVGSHVSSSRRGPVNEHIVIGTPGTLKKWMSTKVLSMRYITILVFDEADHMLAQDGFKDDSLRIIKDIQKNRGNCQILLFSATFDENVKQFVTKVIPKANQVFVKREELSLDVIKQYRVKCPDELAKVEVLKERIFPLAEKLGQSIIFVRTRENASMLHSKLEAEGYKCTSIQGGLKLEDRDRVIKEFRSGLTKILISTDVLARGFDQAQVTLVVNFDLPFKHNHPFGPDYEVYLHRIGRSGRFGRKGAAFNFITTAQDEHIMDMIERHFQREVPEVPWDSEEAFETVLKNAGLA</sequence>
<dbReference type="SUPFAM" id="SSF52540">
    <property type="entry name" value="P-loop containing nucleoside triphosphate hydrolases"/>
    <property type="match status" value="1"/>
</dbReference>
<name>A0A0C9SB56_9CONI</name>
<evidence type="ECO:0000259" key="8">
    <source>
        <dbReference type="PROSITE" id="PS51192"/>
    </source>
</evidence>
<dbReference type="InterPro" id="IPR014014">
    <property type="entry name" value="RNA_helicase_DEAD_Q_motif"/>
</dbReference>
<dbReference type="InterPro" id="IPR014001">
    <property type="entry name" value="Helicase_ATP-bd"/>
</dbReference>
<evidence type="ECO:0000256" key="4">
    <source>
        <dbReference type="ARBA" id="ARBA00022806"/>
    </source>
</evidence>